<keyword evidence="2" id="KW-1185">Reference proteome</keyword>
<name>A0ABX8MQF2_9PSED</name>
<protein>
    <submittedName>
        <fullName evidence="1">Uncharacterized protein</fullName>
    </submittedName>
</protein>
<accession>A0ABX8MQF2</accession>
<dbReference type="EMBL" id="CP077074">
    <property type="protein sequence ID" value="QXH39421.1"/>
    <property type="molecule type" value="Genomic_DNA"/>
</dbReference>
<evidence type="ECO:0000313" key="1">
    <source>
        <dbReference type="EMBL" id="QXH39421.1"/>
    </source>
</evidence>
<sequence>MTIDVPTLSKLLQPLKEQGMGPGEAVRVALASATASAATGVGARAFSLPQQEFVHNGAVVAEAVHNVFSPITAAALAIILRETYPNLTALEIGGIILAPNVLPGTPAPEMASALAGAGFDANSTSDAVNVLYPITLTVQANQAWQASGLNVSGRQVTLISAQGSWTANPANGMVGPAGDSRFKAPARYTLPGAPEGALIGKVGSNGPFLVGAYVQAPAGQSGPLQLCINDDLDGVYGVGLRDNVGTLQVNLQTKGN</sequence>
<proteinExistence type="predicted"/>
<organism evidence="1 2">
    <name type="scientific">Pseudomonas sessilinigenes</name>
    <dbReference type="NCBI Taxonomy" id="658629"/>
    <lineage>
        <taxon>Bacteria</taxon>
        <taxon>Pseudomonadati</taxon>
        <taxon>Pseudomonadota</taxon>
        <taxon>Gammaproteobacteria</taxon>
        <taxon>Pseudomonadales</taxon>
        <taxon>Pseudomonadaceae</taxon>
        <taxon>Pseudomonas</taxon>
    </lineage>
</organism>
<dbReference type="Gene3D" id="2.60.120.430">
    <property type="entry name" value="Galactose-binding lectin"/>
    <property type="match status" value="1"/>
</dbReference>
<reference evidence="1" key="1">
    <citation type="submission" date="2021-06" db="EMBL/GenBank/DDBJ databases">
        <title>Updating the genus Pseudomonas: Description of 43 new species and partition of the Pseudomonas putida group.</title>
        <authorList>
            <person name="Girard L."/>
            <person name="Lood C."/>
            <person name="Vandamme P."/>
            <person name="Rokni-Zadeh H."/>
            <person name="van Noort V."/>
            <person name="Hofte M."/>
            <person name="Lavigne R."/>
            <person name="De Mot R."/>
        </authorList>
    </citation>
    <scope>NUCLEOTIDE SEQUENCE</scope>
    <source>
        <strain evidence="1">CMR12a</strain>
    </source>
</reference>
<dbReference type="RefSeq" id="WP_124347602.1">
    <property type="nucleotide sequence ID" value="NZ_CP027706.1"/>
</dbReference>
<dbReference type="Proteomes" id="UP000693952">
    <property type="component" value="Chromosome"/>
</dbReference>
<evidence type="ECO:0000313" key="2">
    <source>
        <dbReference type="Proteomes" id="UP000693952"/>
    </source>
</evidence>
<gene>
    <name evidence="1" type="ORF">KSS89_24835</name>
</gene>